<keyword evidence="10" id="KW-0326">Glycosidase</keyword>
<name>A0A0S7XM60_9BACT</name>
<evidence type="ECO:0000256" key="9">
    <source>
        <dbReference type="ARBA" id="ARBA00023204"/>
    </source>
</evidence>
<proteinExistence type="inferred from homology"/>
<keyword evidence="7" id="KW-0408">Iron</keyword>
<dbReference type="InterPro" id="IPR011257">
    <property type="entry name" value="DNA_glycosylase"/>
</dbReference>
<comment type="caution">
    <text evidence="12">The sequence shown here is derived from an EMBL/GenBank/DDBJ whole genome shotgun (WGS) entry which is preliminary data.</text>
</comment>
<evidence type="ECO:0000256" key="8">
    <source>
        <dbReference type="ARBA" id="ARBA00023014"/>
    </source>
</evidence>
<dbReference type="Proteomes" id="UP000052020">
    <property type="component" value="Unassembled WGS sequence"/>
</dbReference>
<gene>
    <name evidence="12" type="ORF">AMK68_03765</name>
</gene>
<comment type="cofactor">
    <cofactor evidence="1">
        <name>[4Fe-4S] cluster</name>
        <dbReference type="ChEBI" id="CHEBI:49883"/>
    </cofactor>
</comment>
<dbReference type="PROSITE" id="PS00764">
    <property type="entry name" value="ENDONUCLEASE_III_1"/>
    <property type="match status" value="1"/>
</dbReference>
<keyword evidence="5" id="KW-0227">DNA damage</keyword>
<dbReference type="Gene3D" id="1.10.1670.10">
    <property type="entry name" value="Helix-hairpin-Helix base-excision DNA repair enzymes (C-terminal)"/>
    <property type="match status" value="1"/>
</dbReference>
<evidence type="ECO:0000256" key="6">
    <source>
        <dbReference type="ARBA" id="ARBA00022801"/>
    </source>
</evidence>
<dbReference type="PANTHER" id="PTHR10359:SF18">
    <property type="entry name" value="ENDONUCLEASE III"/>
    <property type="match status" value="1"/>
</dbReference>
<dbReference type="SUPFAM" id="SSF48150">
    <property type="entry name" value="DNA-glycosylase"/>
    <property type="match status" value="1"/>
</dbReference>
<keyword evidence="8" id="KW-0411">Iron-sulfur</keyword>
<dbReference type="GO" id="GO:0019104">
    <property type="term" value="F:DNA N-glycosylase activity"/>
    <property type="evidence" value="ECO:0007669"/>
    <property type="project" value="TreeGrafter"/>
</dbReference>
<keyword evidence="4" id="KW-0479">Metal-binding</keyword>
<dbReference type="GO" id="GO:0051539">
    <property type="term" value="F:4 iron, 4 sulfur cluster binding"/>
    <property type="evidence" value="ECO:0007669"/>
    <property type="project" value="UniProtKB-KW"/>
</dbReference>
<keyword evidence="9" id="KW-0234">DNA repair</keyword>
<evidence type="ECO:0000313" key="12">
    <source>
        <dbReference type="EMBL" id="KPJ63557.1"/>
    </source>
</evidence>
<dbReference type="SMART" id="SM00478">
    <property type="entry name" value="ENDO3c"/>
    <property type="match status" value="1"/>
</dbReference>
<organism evidence="12 13">
    <name type="scientific">candidate division KD3-62 bacterium DG_56</name>
    <dbReference type="NCBI Taxonomy" id="1704032"/>
    <lineage>
        <taxon>Bacteria</taxon>
        <taxon>candidate division KD3-62</taxon>
    </lineage>
</organism>
<comment type="similarity">
    <text evidence="2">Belongs to the Nth/MutY family.</text>
</comment>
<dbReference type="AlphaFoldDB" id="A0A0S7XM60"/>
<feature type="domain" description="HhH-GPD" evidence="11">
    <location>
        <begin position="1"/>
        <end position="86"/>
    </location>
</feature>
<dbReference type="CDD" id="cd00056">
    <property type="entry name" value="ENDO3c"/>
    <property type="match status" value="1"/>
</dbReference>
<dbReference type="InterPro" id="IPR023170">
    <property type="entry name" value="HhH_base_excis_C"/>
</dbReference>
<keyword evidence="3" id="KW-0004">4Fe-4S</keyword>
<dbReference type="GO" id="GO:0046872">
    <property type="term" value="F:metal ion binding"/>
    <property type="evidence" value="ECO:0007669"/>
    <property type="project" value="UniProtKB-KW"/>
</dbReference>
<keyword evidence="6" id="KW-0378">Hydrolase</keyword>
<reference evidence="12 13" key="1">
    <citation type="journal article" date="2015" name="Microbiome">
        <title>Genomic resolution of linkages in carbon, nitrogen, and sulfur cycling among widespread estuary sediment bacteria.</title>
        <authorList>
            <person name="Baker B.J."/>
            <person name="Lazar C.S."/>
            <person name="Teske A.P."/>
            <person name="Dick G.J."/>
        </authorList>
    </citation>
    <scope>NUCLEOTIDE SEQUENCE [LARGE SCALE GENOMIC DNA]</scope>
    <source>
        <strain evidence="12">DG_56</strain>
    </source>
</reference>
<feature type="non-terminal residue" evidence="12">
    <location>
        <position position="1"/>
    </location>
</feature>
<dbReference type="EMBL" id="LIZY01000081">
    <property type="protein sequence ID" value="KPJ63557.1"/>
    <property type="molecule type" value="Genomic_DNA"/>
</dbReference>
<dbReference type="InterPro" id="IPR004035">
    <property type="entry name" value="Endouclease-III_FeS-bd_BS"/>
</dbReference>
<protein>
    <recommendedName>
        <fullName evidence="11">HhH-GPD domain-containing protein</fullName>
    </recommendedName>
</protein>
<accession>A0A0S7XM60</accession>
<dbReference type="PATRIC" id="fig|1704032.3.peg.583"/>
<evidence type="ECO:0000256" key="5">
    <source>
        <dbReference type="ARBA" id="ARBA00022763"/>
    </source>
</evidence>
<evidence type="ECO:0000256" key="4">
    <source>
        <dbReference type="ARBA" id="ARBA00022723"/>
    </source>
</evidence>
<dbReference type="GO" id="GO:0006285">
    <property type="term" value="P:base-excision repair, AP site formation"/>
    <property type="evidence" value="ECO:0007669"/>
    <property type="project" value="TreeGrafter"/>
</dbReference>
<sequence>DRSLEEGLNYLTQFTGVGPKTAHCVMLFSLGKPALPVDTHVLRVSKRLGLIDRKTTMDQAHRLLMTIIAPARRYSFHLNMVQHGRRICKAPRPLCQQCFLPPVCDYSQGRGAWASG</sequence>
<evidence type="ECO:0000259" key="11">
    <source>
        <dbReference type="SMART" id="SM00478"/>
    </source>
</evidence>
<evidence type="ECO:0000256" key="7">
    <source>
        <dbReference type="ARBA" id="ARBA00023004"/>
    </source>
</evidence>
<evidence type="ECO:0000256" key="2">
    <source>
        <dbReference type="ARBA" id="ARBA00008343"/>
    </source>
</evidence>
<evidence type="ECO:0000256" key="1">
    <source>
        <dbReference type="ARBA" id="ARBA00001966"/>
    </source>
</evidence>
<evidence type="ECO:0000313" key="13">
    <source>
        <dbReference type="Proteomes" id="UP000052020"/>
    </source>
</evidence>
<evidence type="ECO:0000256" key="3">
    <source>
        <dbReference type="ARBA" id="ARBA00022485"/>
    </source>
</evidence>
<dbReference type="InterPro" id="IPR003265">
    <property type="entry name" value="HhH-GPD_domain"/>
</dbReference>
<dbReference type="PANTHER" id="PTHR10359">
    <property type="entry name" value="A/G-SPECIFIC ADENINE GLYCOSYLASE/ENDONUCLEASE III"/>
    <property type="match status" value="1"/>
</dbReference>
<evidence type="ECO:0000256" key="10">
    <source>
        <dbReference type="ARBA" id="ARBA00023295"/>
    </source>
</evidence>